<evidence type="ECO:0000259" key="19">
    <source>
        <dbReference type="Pfam" id="PF13614"/>
    </source>
</evidence>
<dbReference type="GO" id="GO:0004715">
    <property type="term" value="F:non-membrane spanning protein tyrosine kinase activity"/>
    <property type="evidence" value="ECO:0007669"/>
    <property type="project" value="UniProtKB-EC"/>
</dbReference>
<dbReference type="Gene3D" id="3.40.50.300">
    <property type="entry name" value="P-loop containing nucleotide triphosphate hydrolases"/>
    <property type="match status" value="1"/>
</dbReference>
<keyword evidence="12" id="KW-0067">ATP-binding</keyword>
<keyword evidence="11" id="KW-0418">Kinase</keyword>
<keyword evidence="8 20" id="KW-0808">Transferase</keyword>
<evidence type="ECO:0000256" key="10">
    <source>
        <dbReference type="ARBA" id="ARBA00022741"/>
    </source>
</evidence>
<dbReference type="PANTHER" id="PTHR32309:SF13">
    <property type="entry name" value="FERRIC ENTEROBACTIN TRANSPORT PROTEIN FEPE"/>
    <property type="match status" value="1"/>
</dbReference>
<evidence type="ECO:0000256" key="13">
    <source>
        <dbReference type="ARBA" id="ARBA00022989"/>
    </source>
</evidence>
<evidence type="ECO:0000256" key="17">
    <source>
        <dbReference type="SAM" id="Phobius"/>
    </source>
</evidence>
<comment type="catalytic activity">
    <reaction evidence="16">
        <text>L-tyrosyl-[protein] + ATP = O-phospho-L-tyrosyl-[protein] + ADP + H(+)</text>
        <dbReference type="Rhea" id="RHEA:10596"/>
        <dbReference type="Rhea" id="RHEA-COMP:10136"/>
        <dbReference type="Rhea" id="RHEA-COMP:20101"/>
        <dbReference type="ChEBI" id="CHEBI:15378"/>
        <dbReference type="ChEBI" id="CHEBI:30616"/>
        <dbReference type="ChEBI" id="CHEBI:46858"/>
        <dbReference type="ChEBI" id="CHEBI:61978"/>
        <dbReference type="ChEBI" id="CHEBI:456216"/>
        <dbReference type="EC" id="2.7.10.2"/>
    </reaction>
</comment>
<dbReference type="NCBIfam" id="TIGR01007">
    <property type="entry name" value="eps_fam"/>
    <property type="match status" value="1"/>
</dbReference>
<evidence type="ECO:0000259" key="18">
    <source>
        <dbReference type="Pfam" id="PF02706"/>
    </source>
</evidence>
<keyword evidence="15" id="KW-0829">Tyrosine-protein kinase</keyword>
<evidence type="ECO:0000256" key="16">
    <source>
        <dbReference type="ARBA" id="ARBA00051245"/>
    </source>
</evidence>
<dbReference type="RefSeq" id="WP_202776698.1">
    <property type="nucleotide sequence ID" value="NZ_CP065425.1"/>
</dbReference>
<dbReference type="CDD" id="cd05387">
    <property type="entry name" value="BY-kinase"/>
    <property type="match status" value="1"/>
</dbReference>
<keyword evidence="9 17" id="KW-0812">Transmembrane</keyword>
<evidence type="ECO:0000256" key="12">
    <source>
        <dbReference type="ARBA" id="ARBA00022840"/>
    </source>
</evidence>
<dbReference type="InterPro" id="IPR005702">
    <property type="entry name" value="Wzc-like_C"/>
</dbReference>
<comment type="subcellular location">
    <subcellularLocation>
        <location evidence="1">Cell inner membrane</location>
        <topology evidence="1">Multi-pass membrane protein</topology>
    </subcellularLocation>
</comment>
<dbReference type="Pfam" id="PF02706">
    <property type="entry name" value="Wzz"/>
    <property type="match status" value="1"/>
</dbReference>
<evidence type="ECO:0000313" key="20">
    <source>
        <dbReference type="EMBL" id="QQZ07867.1"/>
    </source>
</evidence>
<dbReference type="Proteomes" id="UP000595691">
    <property type="component" value="Chromosome"/>
</dbReference>
<dbReference type="InterPro" id="IPR050445">
    <property type="entry name" value="Bact_polysacc_biosynth/exp"/>
</dbReference>
<evidence type="ECO:0000313" key="21">
    <source>
        <dbReference type="Proteomes" id="UP000595691"/>
    </source>
</evidence>
<proteinExistence type="inferred from homology"/>
<dbReference type="InterPro" id="IPR003856">
    <property type="entry name" value="LPS_length_determ_N"/>
</dbReference>
<evidence type="ECO:0000256" key="15">
    <source>
        <dbReference type="ARBA" id="ARBA00023137"/>
    </source>
</evidence>
<organism evidence="20 21">
    <name type="scientific">Heyndrickxia vini</name>
    <dbReference type="NCBI Taxonomy" id="1476025"/>
    <lineage>
        <taxon>Bacteria</taxon>
        <taxon>Bacillati</taxon>
        <taxon>Bacillota</taxon>
        <taxon>Bacilli</taxon>
        <taxon>Bacillales</taxon>
        <taxon>Bacillaceae</taxon>
        <taxon>Heyndrickxia</taxon>
    </lineage>
</organism>
<comment type="similarity">
    <text evidence="3">Belongs to the CpsD/CapB family.</text>
</comment>
<dbReference type="InterPro" id="IPR025669">
    <property type="entry name" value="AAA_dom"/>
</dbReference>
<keyword evidence="13 17" id="KW-1133">Transmembrane helix</keyword>
<feature type="transmembrane region" description="Helical" evidence="17">
    <location>
        <begin position="175"/>
        <end position="195"/>
    </location>
</feature>
<evidence type="ECO:0000256" key="2">
    <source>
        <dbReference type="ARBA" id="ARBA00006683"/>
    </source>
</evidence>
<dbReference type="InterPro" id="IPR027417">
    <property type="entry name" value="P-loop_NTPase"/>
</dbReference>
<evidence type="ECO:0000256" key="11">
    <source>
        <dbReference type="ARBA" id="ARBA00022777"/>
    </source>
</evidence>
<evidence type="ECO:0000256" key="1">
    <source>
        <dbReference type="ARBA" id="ARBA00004429"/>
    </source>
</evidence>
<comment type="similarity">
    <text evidence="4">Belongs to the etk/wzc family.</text>
</comment>
<dbReference type="EMBL" id="CP065425">
    <property type="protein sequence ID" value="QQZ07867.1"/>
    <property type="molecule type" value="Genomic_DNA"/>
</dbReference>
<comment type="similarity">
    <text evidence="2">Belongs to the CpsC/CapA family.</text>
</comment>
<name>A0ABX7E0I6_9BACI</name>
<evidence type="ECO:0000256" key="6">
    <source>
        <dbReference type="ARBA" id="ARBA00022475"/>
    </source>
</evidence>
<reference evidence="20 21" key="1">
    <citation type="submission" date="2020-11" db="EMBL/GenBank/DDBJ databases">
        <title>Taxonomic evaluation of the Bacillus sporothermodurans group of bacteria based on whole genome sequences.</title>
        <authorList>
            <person name="Fiedler G."/>
            <person name="Herbstmann A.-D."/>
            <person name="Doll E."/>
            <person name="Wenning M."/>
            <person name="Brinks E."/>
            <person name="Kabisch J."/>
            <person name="Breitenwieser F."/>
            <person name="Lappann M."/>
            <person name="Boehnlein C."/>
            <person name="Franz C."/>
        </authorList>
    </citation>
    <scope>NUCLEOTIDE SEQUENCE [LARGE SCALE GENOMIC DNA]</scope>
    <source>
        <strain evidence="20 21">JCM 19841</strain>
    </source>
</reference>
<evidence type="ECO:0000256" key="7">
    <source>
        <dbReference type="ARBA" id="ARBA00022519"/>
    </source>
</evidence>
<accession>A0ABX7E0I6</accession>
<dbReference type="PANTHER" id="PTHR32309">
    <property type="entry name" value="TYROSINE-PROTEIN KINASE"/>
    <property type="match status" value="1"/>
</dbReference>
<keyword evidence="14 17" id="KW-0472">Membrane</keyword>
<feature type="domain" description="AAA" evidence="19">
    <location>
        <begin position="287"/>
        <end position="436"/>
    </location>
</feature>
<evidence type="ECO:0000256" key="5">
    <source>
        <dbReference type="ARBA" id="ARBA00011903"/>
    </source>
</evidence>
<evidence type="ECO:0000256" key="3">
    <source>
        <dbReference type="ARBA" id="ARBA00007316"/>
    </source>
</evidence>
<evidence type="ECO:0000256" key="8">
    <source>
        <dbReference type="ARBA" id="ARBA00022679"/>
    </source>
</evidence>
<keyword evidence="10" id="KW-0547">Nucleotide-binding</keyword>
<evidence type="ECO:0000256" key="4">
    <source>
        <dbReference type="ARBA" id="ARBA00008883"/>
    </source>
</evidence>
<keyword evidence="7" id="KW-0997">Cell inner membrane</keyword>
<keyword evidence="21" id="KW-1185">Reference proteome</keyword>
<keyword evidence="6" id="KW-1003">Cell membrane</keyword>
<protein>
    <recommendedName>
        <fullName evidence="5">non-specific protein-tyrosine kinase</fullName>
        <ecNumber evidence="5">2.7.10.2</ecNumber>
    </recommendedName>
</protein>
<evidence type="ECO:0000256" key="14">
    <source>
        <dbReference type="ARBA" id="ARBA00023136"/>
    </source>
</evidence>
<evidence type="ECO:0000256" key="9">
    <source>
        <dbReference type="ARBA" id="ARBA00022692"/>
    </source>
</evidence>
<dbReference type="EC" id="2.7.10.2" evidence="5"/>
<gene>
    <name evidence="20" type="ORF">I5776_12280</name>
</gene>
<feature type="transmembrane region" description="Helical" evidence="17">
    <location>
        <begin position="20"/>
        <end position="39"/>
    </location>
</feature>
<dbReference type="Pfam" id="PF13614">
    <property type="entry name" value="AAA_31"/>
    <property type="match status" value="1"/>
</dbReference>
<sequence length="454" mass="50595">MNHSAELKDILNILKSRRRIIIFTVIIFTLLGALLSYLLPSVYQAKTELLVNHSLSSSETQDLSAGEIDKNLMLIETYKYILKSSRVLEKVSEEVNSSKKIEDLAKQITIETNPQSQIISITAQDNSYSKAAKLANSTARIFQQEIRNLMKIDNIQILTTANNNTNTSPIKPNHIIYTVLAFLLGIVVSIINLLLRETIFAKTDSVEKIEKAFQLSTLGLIPEIAGNTKGKNRSLIINHRYLKTLPKVDKFSPIIESYRVLRTNLQYAMNQQNIKSILITGSNPEEGKSLTAGNLAICMAMDNKQTVYVDTDLRKGVGSLLFNTPARSGLTNYLEGNMELDQIIHSTEVPNLSFISTGPHPHNPAEVLSSNKMDQLLELLKEKFDLVIMDCPPLIVTDAVALSTKVDGCLFVVHAKKTKLDQALKSIHQLQKVQANIQGVIINCGKVQHSAHYY</sequence>
<dbReference type="SUPFAM" id="SSF52540">
    <property type="entry name" value="P-loop containing nucleoside triphosphate hydrolases"/>
    <property type="match status" value="1"/>
</dbReference>
<feature type="domain" description="Polysaccharide chain length determinant N-terminal" evidence="18">
    <location>
        <begin position="6"/>
        <end position="94"/>
    </location>
</feature>